<organism evidence="8 9">
    <name type="scientific">Flaviflexus ciconiae</name>
    <dbReference type="NCBI Taxonomy" id="2496867"/>
    <lineage>
        <taxon>Bacteria</taxon>
        <taxon>Bacillati</taxon>
        <taxon>Actinomycetota</taxon>
        <taxon>Actinomycetes</taxon>
        <taxon>Actinomycetales</taxon>
        <taxon>Actinomycetaceae</taxon>
        <taxon>Flaviflexus</taxon>
    </lineage>
</organism>
<dbReference type="AlphaFoldDB" id="A0A3S9Q0T8"/>
<evidence type="ECO:0000313" key="9">
    <source>
        <dbReference type="Proteomes" id="UP000280344"/>
    </source>
</evidence>
<evidence type="ECO:0000256" key="5">
    <source>
        <dbReference type="ARBA" id="ARBA00022989"/>
    </source>
</evidence>
<evidence type="ECO:0000256" key="1">
    <source>
        <dbReference type="ARBA" id="ARBA00004651"/>
    </source>
</evidence>
<dbReference type="Pfam" id="PF01899">
    <property type="entry name" value="MNHE"/>
    <property type="match status" value="1"/>
</dbReference>
<dbReference type="OrthoDB" id="3556991at2"/>
<dbReference type="GO" id="GO:0008324">
    <property type="term" value="F:monoatomic cation transmembrane transporter activity"/>
    <property type="evidence" value="ECO:0007669"/>
    <property type="project" value="InterPro"/>
</dbReference>
<dbReference type="NCBIfam" id="NF006521">
    <property type="entry name" value="PRK08965.1-5"/>
    <property type="match status" value="1"/>
</dbReference>
<accession>A0A3S9Q0T8</accession>
<dbReference type="InterPro" id="IPR002758">
    <property type="entry name" value="Cation_antiport_E"/>
</dbReference>
<evidence type="ECO:0000256" key="2">
    <source>
        <dbReference type="ARBA" id="ARBA00006228"/>
    </source>
</evidence>
<reference evidence="8 9" key="1">
    <citation type="submission" date="2018-12" db="EMBL/GenBank/DDBJ databases">
        <title>Complete genome sequence of Flaviflexus sp. H23T48.</title>
        <authorList>
            <person name="Bae J.-W."/>
            <person name="Lee J.-Y."/>
        </authorList>
    </citation>
    <scope>NUCLEOTIDE SEQUENCE [LARGE SCALE GENOMIC DNA]</scope>
    <source>
        <strain evidence="8 9">H23T48</strain>
    </source>
</reference>
<keyword evidence="9" id="KW-1185">Reference proteome</keyword>
<gene>
    <name evidence="8" type="ORF">EJ997_08980</name>
</gene>
<evidence type="ECO:0000256" key="4">
    <source>
        <dbReference type="ARBA" id="ARBA00022692"/>
    </source>
</evidence>
<dbReference type="PANTHER" id="PTHR34584">
    <property type="entry name" value="NA(+)/H(+) ANTIPORTER SUBUNIT E1"/>
    <property type="match status" value="1"/>
</dbReference>
<evidence type="ECO:0000256" key="7">
    <source>
        <dbReference type="SAM" id="Phobius"/>
    </source>
</evidence>
<keyword evidence="6 7" id="KW-0472">Membrane</keyword>
<evidence type="ECO:0000256" key="3">
    <source>
        <dbReference type="ARBA" id="ARBA00022475"/>
    </source>
</evidence>
<dbReference type="Proteomes" id="UP000280344">
    <property type="component" value="Chromosome"/>
</dbReference>
<comment type="similarity">
    <text evidence="2">Belongs to the CPA3 antiporters (TC 2.A.63) subunit E family.</text>
</comment>
<protein>
    <submittedName>
        <fullName evidence="8">Na+/H+ antiporter subunit E</fullName>
    </submittedName>
</protein>
<keyword evidence="3" id="KW-1003">Cell membrane</keyword>
<dbReference type="KEGG" id="flh:EJ997_08980"/>
<name>A0A3S9Q0T8_9ACTO</name>
<feature type="transmembrane region" description="Helical" evidence="7">
    <location>
        <begin position="21"/>
        <end position="50"/>
    </location>
</feature>
<sequence length="204" mass="21840">MLIRRATYRPGRFPRATAGMIIWLTIVWVLLWGDVTTGNVVAGFLLALALTTITPLPAATFDGRFRPVALLRLGGVFLLDVIKASIQISSYALRGKRPRGAVIRVQTRGHSDVFLTATAGFTSLVPGSVVVDAHAASGTLYIHVFDIDIAGGLEAAHQAVLDQEERILRAFASHNQLIDAGFVPGSKMGQRLPVPYAPAAGDDK</sequence>
<dbReference type="EMBL" id="CP034593">
    <property type="protein sequence ID" value="AZQ78222.1"/>
    <property type="molecule type" value="Genomic_DNA"/>
</dbReference>
<evidence type="ECO:0000256" key="6">
    <source>
        <dbReference type="ARBA" id="ARBA00023136"/>
    </source>
</evidence>
<dbReference type="PANTHER" id="PTHR34584:SF1">
    <property type="entry name" value="NA(+)_H(+) ANTIPORTER SUBUNIT E1"/>
    <property type="match status" value="1"/>
</dbReference>
<proteinExistence type="inferred from homology"/>
<keyword evidence="4 7" id="KW-0812">Transmembrane</keyword>
<dbReference type="GO" id="GO:0005886">
    <property type="term" value="C:plasma membrane"/>
    <property type="evidence" value="ECO:0007669"/>
    <property type="project" value="UniProtKB-SubCell"/>
</dbReference>
<comment type="subcellular location">
    <subcellularLocation>
        <location evidence="1">Cell membrane</location>
        <topology evidence="1">Multi-pass membrane protein</topology>
    </subcellularLocation>
</comment>
<keyword evidence="5 7" id="KW-1133">Transmembrane helix</keyword>
<evidence type="ECO:0000313" key="8">
    <source>
        <dbReference type="EMBL" id="AZQ78222.1"/>
    </source>
</evidence>